<organism evidence="6 7">
    <name type="scientific">Duganella vulcania</name>
    <dbReference type="NCBI Taxonomy" id="2692166"/>
    <lineage>
        <taxon>Bacteria</taxon>
        <taxon>Pseudomonadati</taxon>
        <taxon>Pseudomonadota</taxon>
        <taxon>Betaproteobacteria</taxon>
        <taxon>Burkholderiales</taxon>
        <taxon>Oxalobacteraceae</taxon>
        <taxon>Telluria group</taxon>
        <taxon>Duganella</taxon>
    </lineage>
</organism>
<evidence type="ECO:0000256" key="2">
    <source>
        <dbReference type="PIRSR" id="PIRSR006232-1"/>
    </source>
</evidence>
<gene>
    <name evidence="6" type="ORF">GTP90_22165</name>
</gene>
<dbReference type="InterPro" id="IPR003829">
    <property type="entry name" value="Pirin_N_dom"/>
</dbReference>
<sequence length="287" mass="30204">MTRPTIGQLRPMNHGSYFRAYSLRGGAAAEPIDPILGVDHAWVSAPTFPPHPHAGFSAVSYLFLDSETGIDNRDSLGNRNLIAPGGVHWTAAGRGLVHEEVPVETGKTVHMLQIFVNLARERQADAPHALSLAPEDVPVVQLPGAKVRVPLGSFGEAHSPLRPPTAITLLDISLDDGAELTVPVAAGQSAFVMPIHGELSVNGQTYELEKFTLPAFPAQEAPHAISLSAVRGSAKAVVFTGAPLRQPVHWQGPMALASPEALAAAIAAYQHGDFGTLDSPIAPANHA</sequence>
<name>A0A845GSB3_9BURK</name>
<dbReference type="PANTHER" id="PTHR13903:SF8">
    <property type="entry name" value="PIRIN"/>
    <property type="match status" value="1"/>
</dbReference>
<dbReference type="InterPro" id="IPR012093">
    <property type="entry name" value="Pirin"/>
</dbReference>
<accession>A0A845GSB3</accession>
<dbReference type="Proteomes" id="UP000447355">
    <property type="component" value="Unassembled WGS sequence"/>
</dbReference>
<feature type="domain" description="Pirin C-terminal" evidence="5">
    <location>
        <begin position="170"/>
        <end position="275"/>
    </location>
</feature>
<dbReference type="InterPro" id="IPR011051">
    <property type="entry name" value="RmlC_Cupin_sf"/>
</dbReference>
<dbReference type="EMBL" id="WWCX01000048">
    <property type="protein sequence ID" value="MYM96565.1"/>
    <property type="molecule type" value="Genomic_DNA"/>
</dbReference>
<dbReference type="RefSeq" id="WP_161085572.1">
    <property type="nucleotide sequence ID" value="NZ_WWCX01000048.1"/>
</dbReference>
<feature type="binding site" evidence="2">
    <location>
        <position position="51"/>
    </location>
    <ligand>
        <name>Fe cation</name>
        <dbReference type="ChEBI" id="CHEBI:24875"/>
    </ligand>
</feature>
<reference evidence="6" key="1">
    <citation type="submission" date="2019-12" db="EMBL/GenBank/DDBJ databases">
        <title>Novel species isolated from a subtropical stream in China.</title>
        <authorList>
            <person name="Lu H."/>
        </authorList>
    </citation>
    <scope>NUCLEOTIDE SEQUENCE [LARGE SCALE GENOMIC DNA]</scope>
    <source>
        <strain evidence="6">FT81W</strain>
    </source>
</reference>
<comment type="cofactor">
    <cofactor evidence="2">
        <name>Fe cation</name>
        <dbReference type="ChEBI" id="CHEBI:24875"/>
    </cofactor>
    <text evidence="2">Binds 1 Fe cation per subunit.</text>
</comment>
<feature type="binding site" evidence="2">
    <location>
        <position position="53"/>
    </location>
    <ligand>
        <name>Fe cation</name>
        <dbReference type="ChEBI" id="CHEBI:24875"/>
    </ligand>
</feature>
<dbReference type="InterPro" id="IPR008778">
    <property type="entry name" value="Pirin_C_dom"/>
</dbReference>
<dbReference type="Pfam" id="PF02678">
    <property type="entry name" value="Pirin"/>
    <property type="match status" value="1"/>
</dbReference>
<evidence type="ECO:0000256" key="1">
    <source>
        <dbReference type="ARBA" id="ARBA00008416"/>
    </source>
</evidence>
<keyword evidence="2" id="KW-0479">Metal-binding</keyword>
<dbReference type="GO" id="GO:0046872">
    <property type="term" value="F:metal ion binding"/>
    <property type="evidence" value="ECO:0007669"/>
    <property type="project" value="UniProtKB-KW"/>
</dbReference>
<dbReference type="Gene3D" id="2.60.120.10">
    <property type="entry name" value="Jelly Rolls"/>
    <property type="match status" value="2"/>
</dbReference>
<evidence type="ECO:0000259" key="5">
    <source>
        <dbReference type="Pfam" id="PF05726"/>
    </source>
</evidence>
<feature type="binding site" evidence="2">
    <location>
        <position position="98"/>
    </location>
    <ligand>
        <name>Fe cation</name>
        <dbReference type="ChEBI" id="CHEBI:24875"/>
    </ligand>
</feature>
<dbReference type="PIRSF" id="PIRSF006232">
    <property type="entry name" value="Pirin"/>
    <property type="match status" value="1"/>
</dbReference>
<dbReference type="AlphaFoldDB" id="A0A845GSB3"/>
<evidence type="ECO:0000313" key="6">
    <source>
        <dbReference type="EMBL" id="MYM96565.1"/>
    </source>
</evidence>
<evidence type="ECO:0000259" key="4">
    <source>
        <dbReference type="Pfam" id="PF02678"/>
    </source>
</evidence>
<comment type="similarity">
    <text evidence="1 3">Belongs to the pirin family.</text>
</comment>
<comment type="caution">
    <text evidence="6">The sequence shown here is derived from an EMBL/GenBank/DDBJ whole genome shotgun (WGS) entry which is preliminary data.</text>
</comment>
<evidence type="ECO:0000256" key="3">
    <source>
        <dbReference type="RuleBase" id="RU003457"/>
    </source>
</evidence>
<keyword evidence="2" id="KW-0408">Iron</keyword>
<proteinExistence type="inferred from homology"/>
<evidence type="ECO:0000313" key="7">
    <source>
        <dbReference type="Proteomes" id="UP000447355"/>
    </source>
</evidence>
<dbReference type="PANTHER" id="PTHR13903">
    <property type="entry name" value="PIRIN-RELATED"/>
    <property type="match status" value="1"/>
</dbReference>
<dbReference type="SUPFAM" id="SSF51182">
    <property type="entry name" value="RmlC-like cupins"/>
    <property type="match status" value="1"/>
</dbReference>
<protein>
    <submittedName>
        <fullName evidence="6">Pirin family protein</fullName>
    </submittedName>
</protein>
<dbReference type="InterPro" id="IPR014710">
    <property type="entry name" value="RmlC-like_jellyroll"/>
</dbReference>
<feature type="domain" description="Pirin N-terminal" evidence="4">
    <location>
        <begin position="46"/>
        <end position="116"/>
    </location>
</feature>
<feature type="binding site" evidence="2">
    <location>
        <position position="100"/>
    </location>
    <ligand>
        <name>Fe cation</name>
        <dbReference type="ChEBI" id="CHEBI:24875"/>
    </ligand>
</feature>
<dbReference type="Pfam" id="PF05726">
    <property type="entry name" value="Pirin_C"/>
    <property type="match status" value="1"/>
</dbReference>
<dbReference type="CDD" id="cd02247">
    <property type="entry name" value="cupin_pirin_C"/>
    <property type="match status" value="1"/>
</dbReference>